<proteinExistence type="predicted"/>
<organism evidence="3 4">
    <name type="scientific">Nibrella viscosa</name>
    <dbReference type="NCBI Taxonomy" id="1084524"/>
    <lineage>
        <taxon>Bacteria</taxon>
        <taxon>Pseudomonadati</taxon>
        <taxon>Bacteroidota</taxon>
        <taxon>Cytophagia</taxon>
        <taxon>Cytophagales</taxon>
        <taxon>Spirosomataceae</taxon>
        <taxon>Nibrella</taxon>
    </lineage>
</organism>
<dbReference type="EMBL" id="BAABHB010000001">
    <property type="protein sequence ID" value="GAA4396477.1"/>
    <property type="molecule type" value="Genomic_DNA"/>
</dbReference>
<accession>A0ABP8JV32</accession>
<sequence length="131" mass="14164">MKTLFVTFALALTVSATSLTASAESHRLAGPKAPTAYRVAVFPSASALKLNVIVEKAMGSRVEVRLRDAKGHLLHTSYLQKKDGKFWSKFDLSELEDGIYRIEVTNGAETTVKEVTLSTKPAAANRLVSIG</sequence>
<name>A0ABP8JV32_9BACT</name>
<dbReference type="Proteomes" id="UP001500936">
    <property type="component" value="Unassembled WGS sequence"/>
</dbReference>
<feature type="chain" id="PRO_5045827207" description="Secretion system C-terminal sorting domain-containing protein" evidence="1">
    <location>
        <begin position="24"/>
        <end position="131"/>
    </location>
</feature>
<evidence type="ECO:0000313" key="4">
    <source>
        <dbReference type="Proteomes" id="UP001500936"/>
    </source>
</evidence>
<keyword evidence="1" id="KW-0732">Signal</keyword>
<dbReference type="RefSeq" id="WP_345263550.1">
    <property type="nucleotide sequence ID" value="NZ_BAABHB010000001.1"/>
</dbReference>
<dbReference type="Pfam" id="PF18962">
    <property type="entry name" value="Por_Secre_tail"/>
    <property type="match status" value="1"/>
</dbReference>
<evidence type="ECO:0000259" key="2">
    <source>
        <dbReference type="Pfam" id="PF18962"/>
    </source>
</evidence>
<evidence type="ECO:0000313" key="3">
    <source>
        <dbReference type="EMBL" id="GAA4396477.1"/>
    </source>
</evidence>
<keyword evidence="4" id="KW-1185">Reference proteome</keyword>
<gene>
    <name evidence="3" type="ORF">GCM10023187_04650</name>
</gene>
<protein>
    <recommendedName>
        <fullName evidence="2">Secretion system C-terminal sorting domain-containing protein</fullName>
    </recommendedName>
</protein>
<feature type="signal peptide" evidence="1">
    <location>
        <begin position="1"/>
        <end position="23"/>
    </location>
</feature>
<reference evidence="4" key="1">
    <citation type="journal article" date="2019" name="Int. J. Syst. Evol. Microbiol.">
        <title>The Global Catalogue of Microorganisms (GCM) 10K type strain sequencing project: providing services to taxonomists for standard genome sequencing and annotation.</title>
        <authorList>
            <consortium name="The Broad Institute Genomics Platform"/>
            <consortium name="The Broad Institute Genome Sequencing Center for Infectious Disease"/>
            <person name="Wu L."/>
            <person name="Ma J."/>
        </authorList>
    </citation>
    <scope>NUCLEOTIDE SEQUENCE [LARGE SCALE GENOMIC DNA]</scope>
    <source>
        <strain evidence="4">JCM 17925</strain>
    </source>
</reference>
<comment type="caution">
    <text evidence="3">The sequence shown here is derived from an EMBL/GenBank/DDBJ whole genome shotgun (WGS) entry which is preliminary data.</text>
</comment>
<feature type="domain" description="Secretion system C-terminal sorting" evidence="2">
    <location>
        <begin position="43"/>
        <end position="115"/>
    </location>
</feature>
<dbReference type="InterPro" id="IPR026444">
    <property type="entry name" value="Secre_tail"/>
</dbReference>
<evidence type="ECO:0000256" key="1">
    <source>
        <dbReference type="SAM" id="SignalP"/>
    </source>
</evidence>